<gene>
    <name evidence="2" type="ORF">N7U62_10780</name>
</gene>
<comment type="caution">
    <text evidence="2">The sequence shown here is derived from an EMBL/GenBank/DDBJ whole genome shotgun (WGS) entry which is preliminary data.</text>
</comment>
<feature type="chain" id="PRO_5045446812" evidence="1">
    <location>
        <begin position="25"/>
        <end position="217"/>
    </location>
</feature>
<sequence>MKHLYIKTLIICAMGLLANSPLMAQQSVTIDASQVVSTFSYQDSNSSKNFDMFGSSDYNAINSGAYSLGYRRTTDMGWIFRGSLGMRRAGATTIIDETNYRWDFQYMTLQVGAGYEFITMDKLGVYATLSPYAAYMLKANQRLDNEDFDIKKSGEINAWDFGLQLTPGVQFVASDFVTLYGEFSMIQGLKNLESEDNGQNSYNVGYAFTLGLAFTIQ</sequence>
<feature type="signal peptide" evidence="1">
    <location>
        <begin position="1"/>
        <end position="24"/>
    </location>
</feature>
<evidence type="ECO:0000256" key="1">
    <source>
        <dbReference type="SAM" id="SignalP"/>
    </source>
</evidence>
<protein>
    <submittedName>
        <fullName evidence="2">Porin family protein</fullName>
    </submittedName>
</protein>
<dbReference type="RefSeq" id="WP_264137977.1">
    <property type="nucleotide sequence ID" value="NZ_JAOYOD010000001.1"/>
</dbReference>
<accession>A0ABT3CUJ1</accession>
<evidence type="ECO:0000313" key="2">
    <source>
        <dbReference type="EMBL" id="MCV9387150.1"/>
    </source>
</evidence>
<keyword evidence="1" id="KW-0732">Signal</keyword>
<reference evidence="2 3" key="1">
    <citation type="submission" date="2022-10" db="EMBL/GenBank/DDBJ databases">
        <title>Comparative genomics and taxonomic characterization of three novel marine species of genus Reichenbachiella exhibiting antioxidant and polysaccharide degradation activities.</title>
        <authorList>
            <person name="Muhammad N."/>
            <person name="Lee Y.-J."/>
            <person name="Ko J."/>
            <person name="Kim S.-G."/>
        </authorList>
    </citation>
    <scope>NUCLEOTIDE SEQUENCE [LARGE SCALE GENOMIC DNA]</scope>
    <source>
        <strain evidence="2 3">ABR2-5</strain>
    </source>
</reference>
<name>A0ABT3CUJ1_9BACT</name>
<dbReference type="Proteomes" id="UP001300692">
    <property type="component" value="Unassembled WGS sequence"/>
</dbReference>
<dbReference type="EMBL" id="JAOYOD010000001">
    <property type="protein sequence ID" value="MCV9387150.1"/>
    <property type="molecule type" value="Genomic_DNA"/>
</dbReference>
<keyword evidence="3" id="KW-1185">Reference proteome</keyword>
<evidence type="ECO:0000313" key="3">
    <source>
        <dbReference type="Proteomes" id="UP001300692"/>
    </source>
</evidence>
<organism evidence="2 3">
    <name type="scientific">Reichenbachiella ulvae</name>
    <dbReference type="NCBI Taxonomy" id="2980104"/>
    <lineage>
        <taxon>Bacteria</taxon>
        <taxon>Pseudomonadati</taxon>
        <taxon>Bacteroidota</taxon>
        <taxon>Cytophagia</taxon>
        <taxon>Cytophagales</taxon>
        <taxon>Reichenbachiellaceae</taxon>
        <taxon>Reichenbachiella</taxon>
    </lineage>
</organism>
<proteinExistence type="predicted"/>